<accession>A0ACD4NXM1</accession>
<protein>
    <submittedName>
        <fullName evidence="1">Murein L,D-transpeptidase</fullName>
    </submittedName>
</protein>
<gene>
    <name evidence="1" type="ORF">OXU80_14110</name>
</gene>
<proteinExistence type="predicted"/>
<keyword evidence="2" id="KW-1185">Reference proteome</keyword>
<dbReference type="Proteomes" id="UP001163223">
    <property type="component" value="Chromosome"/>
</dbReference>
<organism evidence="1 2">
    <name type="scientific">Antarcticirhabdus aurantiaca</name>
    <dbReference type="NCBI Taxonomy" id="2606717"/>
    <lineage>
        <taxon>Bacteria</taxon>
        <taxon>Pseudomonadati</taxon>
        <taxon>Pseudomonadota</taxon>
        <taxon>Alphaproteobacteria</taxon>
        <taxon>Hyphomicrobiales</taxon>
        <taxon>Aurantimonadaceae</taxon>
        <taxon>Antarcticirhabdus</taxon>
    </lineage>
</organism>
<name>A0ACD4NXM1_9HYPH</name>
<evidence type="ECO:0000313" key="1">
    <source>
        <dbReference type="EMBL" id="WAJ31463.1"/>
    </source>
</evidence>
<reference evidence="1" key="1">
    <citation type="submission" date="2022-11" db="EMBL/GenBank/DDBJ databases">
        <title>beta-Carotene-producing bacterium, Jeongeuplla avenae sp. nov., alleviates the salt stress of Arabidopsis seedlings.</title>
        <authorList>
            <person name="Jiang L."/>
            <person name="Lee J."/>
        </authorList>
    </citation>
    <scope>NUCLEOTIDE SEQUENCE</scope>
    <source>
        <strain evidence="1">DY_R2A_6</strain>
    </source>
</reference>
<dbReference type="EMBL" id="CP113520">
    <property type="protein sequence ID" value="WAJ31463.1"/>
    <property type="molecule type" value="Genomic_DNA"/>
</dbReference>
<sequence length="336" mass="36740">MRRLKSALSAVALTLVLGGCVNVMDDVLDPAPHLQPIPAALMAQMRAKGMTPSSPILVRVFKQESELEVWKQAAGGRYELLKTYPMCRWSGKLGPKVKEGDRQAPEGFYTVTAGLLNPKSQYYLSFNLGYPNRLERALGHTGDSLMVHGACASVGCFAMTDEAMGEIYALARDALAGEKKSFQVQAFPFRMTPENMARYRSDPNIAFWRNLKEGYDAFRIRRQEPKISSCGRRYVFDVPDEIAKTLDPLAECPPSVTGGTPDLLAVSAADEEAVKAILSTRQPSKPVAYVDGGMHPSYLQTLRKLGPEGLARASSMKRVPISRPDVLLGAASSDAR</sequence>
<evidence type="ECO:0000313" key="2">
    <source>
        <dbReference type="Proteomes" id="UP001163223"/>
    </source>
</evidence>